<dbReference type="SUPFAM" id="SSF53098">
    <property type="entry name" value="Ribonuclease H-like"/>
    <property type="match status" value="1"/>
</dbReference>
<dbReference type="Proteomes" id="UP000828390">
    <property type="component" value="Unassembled WGS sequence"/>
</dbReference>
<evidence type="ECO:0000313" key="1">
    <source>
        <dbReference type="EMBL" id="KAH3809013.1"/>
    </source>
</evidence>
<reference evidence="1" key="2">
    <citation type="submission" date="2020-11" db="EMBL/GenBank/DDBJ databases">
        <authorList>
            <person name="McCartney M.A."/>
            <person name="Auch B."/>
            <person name="Kono T."/>
            <person name="Mallez S."/>
            <person name="Becker A."/>
            <person name="Gohl D.M."/>
            <person name="Silverstein K.A.T."/>
            <person name="Koren S."/>
            <person name="Bechman K.B."/>
            <person name="Herman A."/>
            <person name="Abrahante J.E."/>
            <person name="Garbe J."/>
        </authorList>
    </citation>
    <scope>NUCLEOTIDE SEQUENCE</scope>
    <source>
        <strain evidence="1">Duluth1</strain>
        <tissue evidence="1">Whole animal</tissue>
    </source>
</reference>
<evidence type="ECO:0000313" key="2">
    <source>
        <dbReference type="Proteomes" id="UP000828390"/>
    </source>
</evidence>
<dbReference type="Gene3D" id="3.30.420.10">
    <property type="entry name" value="Ribonuclease H-like superfamily/Ribonuclease H"/>
    <property type="match status" value="1"/>
</dbReference>
<dbReference type="InterPro" id="IPR012337">
    <property type="entry name" value="RNaseH-like_sf"/>
</dbReference>
<comment type="caution">
    <text evidence="1">The sequence shown here is derived from an EMBL/GenBank/DDBJ whole genome shotgun (WGS) entry which is preliminary data.</text>
</comment>
<dbReference type="GO" id="GO:0003676">
    <property type="term" value="F:nucleic acid binding"/>
    <property type="evidence" value="ECO:0007669"/>
    <property type="project" value="InterPro"/>
</dbReference>
<dbReference type="AlphaFoldDB" id="A0A9D4JHL2"/>
<proteinExistence type="predicted"/>
<protein>
    <recommendedName>
        <fullName evidence="3">Integrase catalytic domain-containing protein</fullName>
    </recommendedName>
</protein>
<dbReference type="EMBL" id="JAIWYP010000006">
    <property type="protein sequence ID" value="KAH3809013.1"/>
    <property type="molecule type" value="Genomic_DNA"/>
</dbReference>
<reference evidence="1" key="1">
    <citation type="journal article" date="2019" name="bioRxiv">
        <title>The Genome of the Zebra Mussel, Dreissena polymorpha: A Resource for Invasive Species Research.</title>
        <authorList>
            <person name="McCartney M.A."/>
            <person name="Auch B."/>
            <person name="Kono T."/>
            <person name="Mallez S."/>
            <person name="Zhang Y."/>
            <person name="Obille A."/>
            <person name="Becker A."/>
            <person name="Abrahante J.E."/>
            <person name="Garbe J."/>
            <person name="Badalamenti J.P."/>
            <person name="Herman A."/>
            <person name="Mangelson H."/>
            <person name="Liachko I."/>
            <person name="Sullivan S."/>
            <person name="Sone E.D."/>
            <person name="Koren S."/>
            <person name="Silverstein K.A.T."/>
            <person name="Beckman K.B."/>
            <person name="Gohl D.M."/>
        </authorList>
    </citation>
    <scope>NUCLEOTIDE SEQUENCE</scope>
    <source>
        <strain evidence="1">Duluth1</strain>
        <tissue evidence="1">Whole animal</tissue>
    </source>
</reference>
<organism evidence="1 2">
    <name type="scientific">Dreissena polymorpha</name>
    <name type="common">Zebra mussel</name>
    <name type="synonym">Mytilus polymorpha</name>
    <dbReference type="NCBI Taxonomy" id="45954"/>
    <lineage>
        <taxon>Eukaryota</taxon>
        <taxon>Metazoa</taxon>
        <taxon>Spiralia</taxon>
        <taxon>Lophotrochozoa</taxon>
        <taxon>Mollusca</taxon>
        <taxon>Bivalvia</taxon>
        <taxon>Autobranchia</taxon>
        <taxon>Heteroconchia</taxon>
        <taxon>Euheterodonta</taxon>
        <taxon>Imparidentia</taxon>
        <taxon>Neoheterodontei</taxon>
        <taxon>Myida</taxon>
        <taxon>Dreissenoidea</taxon>
        <taxon>Dreissenidae</taxon>
        <taxon>Dreissena</taxon>
    </lineage>
</organism>
<name>A0A9D4JHL2_DREPO</name>
<sequence>MFSYVEIIPVPNQTAEECATRVLNDVIARLCTPLAIHFDQGAAFEIRVFKKLCKLLDQKVQH</sequence>
<evidence type="ECO:0008006" key="3">
    <source>
        <dbReference type="Google" id="ProtNLM"/>
    </source>
</evidence>
<accession>A0A9D4JHL2</accession>
<keyword evidence="2" id="KW-1185">Reference proteome</keyword>
<gene>
    <name evidence="1" type="ORF">DPMN_137376</name>
</gene>
<dbReference type="InterPro" id="IPR036397">
    <property type="entry name" value="RNaseH_sf"/>
</dbReference>